<dbReference type="Proteomes" id="UP001529085">
    <property type="component" value="Unassembled WGS sequence"/>
</dbReference>
<sequence length="176" mass="20275">MKFKNFTIRLLQPNEGKAFFNLIENNRSRLEDFFAGTVSKTKTLEDTLLYCVEIQKKIKDFSYLPYMITDINTGEFIGLVDVKNINKDLPKAELGSFIDHRYEGKGVVTDATKLVVNHIVEEYKFIKLLCRANARNKGSIAVILKNGFELEGTIRRDYKTTKGEVVDLNYYGRVFN</sequence>
<dbReference type="Pfam" id="PF13302">
    <property type="entry name" value="Acetyltransf_3"/>
    <property type="match status" value="1"/>
</dbReference>
<dbReference type="PANTHER" id="PTHR43792">
    <property type="entry name" value="GNAT FAMILY, PUTATIVE (AFU_ORTHOLOGUE AFUA_3G00765)-RELATED-RELATED"/>
    <property type="match status" value="1"/>
</dbReference>
<evidence type="ECO:0000256" key="3">
    <source>
        <dbReference type="ARBA" id="ARBA00038502"/>
    </source>
</evidence>
<proteinExistence type="inferred from homology"/>
<keyword evidence="2" id="KW-0012">Acyltransferase</keyword>
<evidence type="ECO:0000259" key="4">
    <source>
        <dbReference type="Pfam" id="PF13302"/>
    </source>
</evidence>
<comment type="similarity">
    <text evidence="3">Belongs to the acetyltransferase family. RimJ subfamily.</text>
</comment>
<dbReference type="EMBL" id="JARSBN010000010">
    <property type="protein sequence ID" value="MDG4717164.1"/>
    <property type="molecule type" value="Genomic_DNA"/>
</dbReference>
<evidence type="ECO:0000256" key="1">
    <source>
        <dbReference type="ARBA" id="ARBA00022679"/>
    </source>
</evidence>
<evidence type="ECO:0000313" key="6">
    <source>
        <dbReference type="Proteomes" id="UP001529085"/>
    </source>
</evidence>
<keyword evidence="1 5" id="KW-0808">Transferase</keyword>
<evidence type="ECO:0000313" key="5">
    <source>
        <dbReference type="EMBL" id="MDG4717164.1"/>
    </source>
</evidence>
<name>A0ABT6G5R4_9FLAO</name>
<feature type="domain" description="N-acetyltransferase" evidence="4">
    <location>
        <begin position="7"/>
        <end position="149"/>
    </location>
</feature>
<dbReference type="RefSeq" id="WP_278006587.1">
    <property type="nucleotide sequence ID" value="NZ_JARSBN010000010.1"/>
</dbReference>
<comment type="caution">
    <text evidence="5">The sequence shown here is derived from an EMBL/GenBank/DDBJ whole genome shotgun (WGS) entry which is preliminary data.</text>
</comment>
<gene>
    <name evidence="5" type="ORF">P7122_14855</name>
</gene>
<dbReference type="EC" id="2.-.-.-" evidence="5"/>
<dbReference type="PANTHER" id="PTHR43792:SF8">
    <property type="entry name" value="[RIBOSOMAL PROTEIN US5]-ALANINE N-ACETYLTRANSFERASE"/>
    <property type="match status" value="1"/>
</dbReference>
<reference evidence="5 6" key="1">
    <citation type="submission" date="2023-03" db="EMBL/GenBank/DDBJ databases">
        <title>Strain YYF002 represents a novel species in the genus Winogradskyella isolated from seawater.</title>
        <authorList>
            <person name="Fu Z.-Y."/>
        </authorList>
    </citation>
    <scope>NUCLEOTIDE SEQUENCE [LARGE SCALE GENOMIC DNA]</scope>
    <source>
        <strain evidence="5 6">YYF002</strain>
    </source>
</reference>
<dbReference type="InterPro" id="IPR016181">
    <property type="entry name" value="Acyl_CoA_acyltransferase"/>
</dbReference>
<keyword evidence="6" id="KW-1185">Reference proteome</keyword>
<protein>
    <submittedName>
        <fullName evidence="5">GNAT family protein</fullName>
        <ecNumber evidence="5">2.-.-.-</ecNumber>
    </submittedName>
</protein>
<dbReference type="InterPro" id="IPR051531">
    <property type="entry name" value="N-acetyltransferase"/>
</dbReference>
<dbReference type="Gene3D" id="3.40.630.30">
    <property type="match status" value="1"/>
</dbReference>
<dbReference type="InterPro" id="IPR000182">
    <property type="entry name" value="GNAT_dom"/>
</dbReference>
<accession>A0ABT6G5R4</accession>
<organism evidence="5 6">
    <name type="scientific">Winogradskyella marincola</name>
    <dbReference type="NCBI Taxonomy" id="3037795"/>
    <lineage>
        <taxon>Bacteria</taxon>
        <taxon>Pseudomonadati</taxon>
        <taxon>Bacteroidota</taxon>
        <taxon>Flavobacteriia</taxon>
        <taxon>Flavobacteriales</taxon>
        <taxon>Flavobacteriaceae</taxon>
        <taxon>Winogradskyella</taxon>
    </lineage>
</organism>
<evidence type="ECO:0000256" key="2">
    <source>
        <dbReference type="ARBA" id="ARBA00023315"/>
    </source>
</evidence>
<dbReference type="SUPFAM" id="SSF55729">
    <property type="entry name" value="Acyl-CoA N-acyltransferases (Nat)"/>
    <property type="match status" value="1"/>
</dbReference>
<dbReference type="GO" id="GO:0016740">
    <property type="term" value="F:transferase activity"/>
    <property type="evidence" value="ECO:0007669"/>
    <property type="project" value="UniProtKB-KW"/>
</dbReference>